<dbReference type="WBParaSite" id="DME_0000593501-mRNA-1">
    <property type="protein sequence ID" value="DME_0000593501-mRNA-1"/>
    <property type="gene ID" value="DME_0000593501"/>
</dbReference>
<protein>
    <submittedName>
        <fullName evidence="1 4">Uncharacterized protein</fullName>
    </submittedName>
</protein>
<accession>A0A0N4UEV9</accession>
<dbReference type="AlphaFoldDB" id="A0A0N4UEV9"/>
<dbReference type="Proteomes" id="UP000038040">
    <property type="component" value="Unplaced"/>
</dbReference>
<keyword evidence="3" id="KW-1185">Reference proteome</keyword>
<dbReference type="Proteomes" id="UP000274756">
    <property type="component" value="Unassembled WGS sequence"/>
</dbReference>
<gene>
    <name evidence="1" type="ORF">DME_LOCUS874</name>
</gene>
<reference evidence="4" key="1">
    <citation type="submission" date="2017-02" db="UniProtKB">
        <authorList>
            <consortium name="WormBaseParasite"/>
        </authorList>
    </citation>
    <scope>IDENTIFICATION</scope>
</reference>
<evidence type="ECO:0000313" key="3">
    <source>
        <dbReference type="Proteomes" id="UP000274756"/>
    </source>
</evidence>
<reference evidence="1 3" key="2">
    <citation type="submission" date="2018-11" db="EMBL/GenBank/DDBJ databases">
        <authorList>
            <consortium name="Pathogen Informatics"/>
        </authorList>
    </citation>
    <scope>NUCLEOTIDE SEQUENCE [LARGE SCALE GENOMIC DNA]</scope>
</reference>
<evidence type="ECO:0000313" key="4">
    <source>
        <dbReference type="WBParaSite" id="DME_0000593501-mRNA-1"/>
    </source>
</evidence>
<organism evidence="2 4">
    <name type="scientific">Dracunculus medinensis</name>
    <name type="common">Guinea worm</name>
    <dbReference type="NCBI Taxonomy" id="318479"/>
    <lineage>
        <taxon>Eukaryota</taxon>
        <taxon>Metazoa</taxon>
        <taxon>Ecdysozoa</taxon>
        <taxon>Nematoda</taxon>
        <taxon>Chromadorea</taxon>
        <taxon>Rhabditida</taxon>
        <taxon>Spirurina</taxon>
        <taxon>Dracunculoidea</taxon>
        <taxon>Dracunculidae</taxon>
        <taxon>Dracunculus</taxon>
    </lineage>
</organism>
<evidence type="ECO:0000313" key="1">
    <source>
        <dbReference type="EMBL" id="VDN50901.1"/>
    </source>
</evidence>
<sequence>MATSDFLCKSLNSPETMNIISHHETNSSDFSEHILQTPITSSTLIGEQKFDRSDKSKISSKSYFPIETKFSSSLSSATTSILSSEYHQTDNSDLLNLSLTSGSLTNNAINPSSTTTETATTTITNKSPSALPVLLTISSHENYSKELGKTSSSVKRRRKPDG</sequence>
<proteinExistence type="predicted"/>
<evidence type="ECO:0000313" key="2">
    <source>
        <dbReference type="Proteomes" id="UP000038040"/>
    </source>
</evidence>
<name>A0A0N4UEV9_DRAME</name>
<dbReference type="EMBL" id="UYYG01000009">
    <property type="protein sequence ID" value="VDN50901.1"/>
    <property type="molecule type" value="Genomic_DNA"/>
</dbReference>